<comment type="caution">
    <text evidence="1">The sequence shown here is derived from an EMBL/GenBank/DDBJ whole genome shotgun (WGS) entry which is preliminary data.</text>
</comment>
<dbReference type="Proteomes" id="UP000478052">
    <property type="component" value="Unassembled WGS sequence"/>
</dbReference>
<gene>
    <name evidence="1" type="ORF">FWK35_00002258</name>
</gene>
<reference evidence="1 2" key="1">
    <citation type="submission" date="2019-08" db="EMBL/GenBank/DDBJ databases">
        <title>Whole genome of Aphis craccivora.</title>
        <authorList>
            <person name="Voronova N.V."/>
            <person name="Shulinski R.S."/>
            <person name="Bandarenka Y.V."/>
            <person name="Zhorov D.G."/>
            <person name="Warner D."/>
        </authorList>
    </citation>
    <scope>NUCLEOTIDE SEQUENCE [LARGE SCALE GENOMIC DNA]</scope>
    <source>
        <strain evidence="1">180601</strain>
        <tissue evidence="1">Whole Body</tissue>
    </source>
</reference>
<dbReference type="EMBL" id="VUJU01001842">
    <property type="protein sequence ID" value="KAF0763606.1"/>
    <property type="molecule type" value="Genomic_DNA"/>
</dbReference>
<evidence type="ECO:0000313" key="1">
    <source>
        <dbReference type="EMBL" id="KAF0763606.1"/>
    </source>
</evidence>
<proteinExistence type="predicted"/>
<organism evidence="1 2">
    <name type="scientific">Aphis craccivora</name>
    <name type="common">Cowpea aphid</name>
    <dbReference type="NCBI Taxonomy" id="307492"/>
    <lineage>
        <taxon>Eukaryota</taxon>
        <taxon>Metazoa</taxon>
        <taxon>Ecdysozoa</taxon>
        <taxon>Arthropoda</taxon>
        <taxon>Hexapoda</taxon>
        <taxon>Insecta</taxon>
        <taxon>Pterygota</taxon>
        <taxon>Neoptera</taxon>
        <taxon>Paraneoptera</taxon>
        <taxon>Hemiptera</taxon>
        <taxon>Sternorrhyncha</taxon>
        <taxon>Aphidomorpha</taxon>
        <taxon>Aphidoidea</taxon>
        <taxon>Aphididae</taxon>
        <taxon>Aphidini</taxon>
        <taxon>Aphis</taxon>
        <taxon>Aphis</taxon>
    </lineage>
</organism>
<protein>
    <submittedName>
        <fullName evidence="1">Uncharacterized protein</fullName>
    </submittedName>
</protein>
<evidence type="ECO:0000313" key="2">
    <source>
        <dbReference type="Proteomes" id="UP000478052"/>
    </source>
</evidence>
<dbReference type="AlphaFoldDB" id="A0A6G0Z053"/>
<sequence length="128" mass="14898">MVDIDVTGRALHGPLPLLNVPIALTAPHPTWCKARILQNIKIKIIKYKCISSSSTFPPSLWAMNSFDSERTTNACQSFHSLDFVKSVNGLNRTMQSSSYRHTHTSRRYWRPYYSAFWHNNEHSEFFFF</sequence>
<keyword evidence="2" id="KW-1185">Reference proteome</keyword>
<name>A0A6G0Z053_APHCR</name>
<accession>A0A6G0Z053</accession>